<evidence type="ECO:0000313" key="2">
    <source>
        <dbReference type="Proteomes" id="UP000000378"/>
    </source>
</evidence>
<reference evidence="1 2" key="2">
    <citation type="journal article" date="2010" name="Stand. Genomic Sci.">
        <title>Complete genome sequence of Syntrophothermus lipocalidus type strain (TGB-C1).</title>
        <authorList>
            <person name="Djao O.D."/>
            <person name="Zhang X."/>
            <person name="Lucas S."/>
            <person name="Lapidus A."/>
            <person name="Del Rio T.G."/>
            <person name="Nolan M."/>
            <person name="Tice H."/>
            <person name="Cheng J.F."/>
            <person name="Han C."/>
            <person name="Tapia R."/>
            <person name="Goodwin L."/>
            <person name="Pitluck S."/>
            <person name="Liolios K."/>
            <person name="Ivanova N."/>
            <person name="Mavromatis K."/>
            <person name="Mikhailova N."/>
            <person name="Ovchinnikova G."/>
            <person name="Pati A."/>
            <person name="Brambilla E."/>
            <person name="Chen A."/>
            <person name="Palaniappan K."/>
            <person name="Land M."/>
            <person name="Hauser L."/>
            <person name="Chang Y.J."/>
            <person name="Jeffries C.D."/>
            <person name="Rohde M."/>
            <person name="Sikorski J."/>
            <person name="Spring S."/>
            <person name="Goker M."/>
            <person name="Detter J.C."/>
            <person name="Woyke T."/>
            <person name="Bristow J."/>
            <person name="Eisen J.A."/>
            <person name="Markowitz V."/>
            <person name="Hugenholtz P."/>
            <person name="Kyrpides N.C."/>
            <person name="Klenk H.P."/>
        </authorList>
    </citation>
    <scope>NUCLEOTIDE SEQUENCE [LARGE SCALE GENOMIC DNA]</scope>
    <source>
        <strain evidence="2">DSM 12680 / TGB-C1</strain>
    </source>
</reference>
<dbReference type="RefSeq" id="WP_013175437.1">
    <property type="nucleotide sequence ID" value="NC_014220.1"/>
</dbReference>
<gene>
    <name evidence="1" type="ordered locus">Slip_1263</name>
</gene>
<dbReference type="InterPro" id="IPR024997">
    <property type="entry name" value="DUF3892"/>
</dbReference>
<evidence type="ECO:0000313" key="1">
    <source>
        <dbReference type="EMBL" id="ADI02035.1"/>
    </source>
</evidence>
<name>D7CMV0_SYNLT</name>
<dbReference type="Proteomes" id="UP000000378">
    <property type="component" value="Chromosome"/>
</dbReference>
<organism evidence="1 2">
    <name type="scientific">Syntrophothermus lipocalidus (strain DSM 12680 / TGB-C1)</name>
    <dbReference type="NCBI Taxonomy" id="643648"/>
    <lineage>
        <taxon>Bacteria</taxon>
        <taxon>Bacillati</taxon>
        <taxon>Bacillota</taxon>
        <taxon>Clostridia</taxon>
        <taxon>Eubacteriales</taxon>
        <taxon>Syntrophomonadaceae</taxon>
        <taxon>Syntrophothermus</taxon>
    </lineage>
</organism>
<dbReference type="HOGENOM" id="CLU_2921174_0_0_9"/>
<accession>D7CMV0</accession>
<dbReference type="EMBL" id="CP002048">
    <property type="protein sequence ID" value="ADI02035.1"/>
    <property type="molecule type" value="Genomic_DNA"/>
</dbReference>
<dbReference type="AlphaFoldDB" id="D7CMV0"/>
<protein>
    <submittedName>
        <fullName evidence="1">Uncharacterized protein</fullName>
    </submittedName>
</protein>
<keyword evidence="2" id="KW-1185">Reference proteome</keyword>
<dbReference type="STRING" id="643648.Slip_1263"/>
<proteinExistence type="predicted"/>
<reference evidence="2" key="1">
    <citation type="journal article" date="2010" name="Stand. Genomic Sci.">
        <title>Complete genome sequence of Syntrophothermus lipocalidus type strain (TGB-C1T).</title>
        <authorList>
            <consortium name="US DOE Joint Genome Institute (JGI-PGF)"/>
            <person name="Djao O."/>
            <person name="Zhang X."/>
            <person name="Lucas S."/>
            <person name="Lapidus A."/>
            <person name="Glavina Del Rio T."/>
            <person name="Nolan M."/>
            <person name="Tice H."/>
            <person name="Cheng J."/>
            <person name="Han C."/>
            <person name="Tapia R."/>
            <person name="Goodwin L."/>
            <person name="Pitluck S."/>
            <person name="Liolios K."/>
            <person name="Ivanova N."/>
            <person name="Mavromatis K."/>
            <person name="Mikhailova N."/>
            <person name="Ovchinnikova G."/>
            <person name="Pati A."/>
            <person name="Brambilla E."/>
            <person name="Chen A."/>
            <person name="Palaniappan K."/>
            <person name="Land M."/>
            <person name="Hauser L."/>
            <person name="Chang Y."/>
            <person name="Jeffries C."/>
            <person name="Rohde M."/>
            <person name="Sikorski J."/>
            <person name="Spring S."/>
            <person name="Goker M."/>
            <person name="Detter J."/>
            <person name="Woyke T."/>
            <person name="Bristow J."/>
            <person name="Eisen J."/>
            <person name="Markowitz V."/>
            <person name="Hugenholtz P."/>
            <person name="Kyrpides N."/>
            <person name="Klenk H."/>
        </authorList>
    </citation>
    <scope>NUCLEOTIDE SEQUENCE [LARGE SCALE GENOMIC DNA]</scope>
    <source>
        <strain evidence="2">DSM 12680 / TGB-C1</strain>
    </source>
</reference>
<sequence>MPRIADIVRNEEGQVIGAVLDDGRVVSMDEVMAEVKKGNIAGVTVDVDRQGREYLREDVEM</sequence>
<dbReference type="KEGG" id="slp:Slip_1263"/>
<dbReference type="Pfam" id="PF13031">
    <property type="entry name" value="DUF3892"/>
    <property type="match status" value="1"/>
</dbReference>